<evidence type="ECO:0000256" key="1">
    <source>
        <dbReference type="SAM" id="MobiDB-lite"/>
    </source>
</evidence>
<keyword evidence="3" id="KW-1185">Reference proteome</keyword>
<dbReference type="InterPro" id="IPR051162">
    <property type="entry name" value="T4SS_component"/>
</dbReference>
<protein>
    <recommendedName>
        <fullName evidence="4">ATP/GTP-binding protein</fullName>
    </recommendedName>
</protein>
<dbReference type="EMBL" id="QZFU01000015">
    <property type="protein sequence ID" value="RJO77651.1"/>
    <property type="molecule type" value="Genomic_DNA"/>
</dbReference>
<dbReference type="Proteomes" id="UP000266677">
    <property type="component" value="Unassembled WGS sequence"/>
</dbReference>
<comment type="caution">
    <text evidence="2">The sequence shown here is derived from an EMBL/GenBank/DDBJ whole genome shotgun (WGS) entry which is preliminary data.</text>
</comment>
<dbReference type="Gene3D" id="3.40.50.300">
    <property type="entry name" value="P-loop containing nucleotide triphosphate hydrolases"/>
    <property type="match status" value="2"/>
</dbReference>
<dbReference type="AlphaFoldDB" id="A0A3A4L558"/>
<dbReference type="PANTHER" id="PTHR30121">
    <property type="entry name" value="UNCHARACTERIZED PROTEIN YJGR-RELATED"/>
    <property type="match status" value="1"/>
</dbReference>
<evidence type="ECO:0000313" key="2">
    <source>
        <dbReference type="EMBL" id="RJO77651.1"/>
    </source>
</evidence>
<dbReference type="InterPro" id="IPR027417">
    <property type="entry name" value="P-loop_NTPase"/>
</dbReference>
<sequence>MTGAIRSDGFDRPAMRSTTTGYARADGGRCAAVGRPVEVRGTTAQIVGLWPWSVGAGAPVIGTPLGSHLRTGAPVCFDPLNWFARARLLSAPSLFVLGLNGFGKSSLVRRIVIGGIAQGVTALILADVKPDYRRLVESVGGQVVDLGHGYGQLNPLDGGALAAAVLTLEQAGRGDDASAMRHEWHARQAALISALIELVRGAKVADYEETILATAVRLLYAPKPDGGQGFTDRTPPLIDDLVAVIVRGGDELQLDVAADNPAAYQAAILPLRRSLRALTQGPFGRIFNGHTTTRIDLDAPAICVDVSHIRSGDMKLKAAVMIACWAAGFAAIEAHNALADAGLVRQRYFQAVMDELWQVLGMGEFMVDRVDELTRLQRGLATALIMISHTIKDLDSLGPNAGKALGFLERARAKVFGALPADEIARLDSRVPFTATEQQMVTSWSSPAALTGDLTTPGGGLSTPPGTGKFLLKIGEDRRPGIPFQLALTDIEREAFGDTNSRFTTFATGREPVEILDAEFSPPTDTSEPTASTR</sequence>
<dbReference type="SUPFAM" id="SSF52540">
    <property type="entry name" value="P-loop containing nucleoside triphosphate hydrolases"/>
    <property type="match status" value="1"/>
</dbReference>
<reference evidence="2 3" key="1">
    <citation type="submission" date="2018-09" db="EMBL/GenBank/DDBJ databases">
        <title>YIM PH21274 draft genome.</title>
        <authorList>
            <person name="Miao C."/>
        </authorList>
    </citation>
    <scope>NUCLEOTIDE SEQUENCE [LARGE SCALE GENOMIC DNA]</scope>
    <source>
        <strain evidence="2 3">YIM PH 21724</strain>
    </source>
</reference>
<accession>A0A3A4L558</accession>
<feature type="region of interest" description="Disordered" evidence="1">
    <location>
        <begin position="1"/>
        <end position="21"/>
    </location>
</feature>
<name>A0A3A4L558_9NOCA</name>
<proteinExistence type="predicted"/>
<evidence type="ECO:0008006" key="4">
    <source>
        <dbReference type="Google" id="ProtNLM"/>
    </source>
</evidence>
<evidence type="ECO:0000313" key="3">
    <source>
        <dbReference type="Proteomes" id="UP000266677"/>
    </source>
</evidence>
<organism evidence="2 3">
    <name type="scientific">Nocardia panacis</name>
    <dbReference type="NCBI Taxonomy" id="2340916"/>
    <lineage>
        <taxon>Bacteria</taxon>
        <taxon>Bacillati</taxon>
        <taxon>Actinomycetota</taxon>
        <taxon>Actinomycetes</taxon>
        <taxon>Mycobacteriales</taxon>
        <taxon>Nocardiaceae</taxon>
        <taxon>Nocardia</taxon>
    </lineage>
</organism>
<gene>
    <name evidence="2" type="ORF">D5S18_07915</name>
</gene>
<dbReference type="PANTHER" id="PTHR30121:SF6">
    <property type="entry name" value="SLR6007 PROTEIN"/>
    <property type="match status" value="1"/>
</dbReference>